<gene>
    <name evidence="2" type="ORF">EG343_19425</name>
</gene>
<dbReference type="EMBL" id="CP033923">
    <property type="protein sequence ID" value="AZA92613.1"/>
    <property type="molecule type" value="Genomic_DNA"/>
</dbReference>
<evidence type="ECO:0000313" key="3">
    <source>
        <dbReference type="Proteomes" id="UP000278288"/>
    </source>
</evidence>
<proteinExistence type="predicted"/>
<feature type="transmembrane region" description="Helical" evidence="1">
    <location>
        <begin position="90"/>
        <end position="110"/>
    </location>
</feature>
<evidence type="ECO:0000256" key="1">
    <source>
        <dbReference type="SAM" id="Phobius"/>
    </source>
</evidence>
<evidence type="ECO:0000313" key="2">
    <source>
        <dbReference type="EMBL" id="AZA92613.1"/>
    </source>
</evidence>
<organism evidence="2 3">
    <name type="scientific">Chryseobacterium nakagawai</name>
    <dbReference type="NCBI Taxonomy" id="1241982"/>
    <lineage>
        <taxon>Bacteria</taxon>
        <taxon>Pseudomonadati</taxon>
        <taxon>Bacteroidota</taxon>
        <taxon>Flavobacteriia</taxon>
        <taxon>Flavobacteriales</taxon>
        <taxon>Weeksellaceae</taxon>
        <taxon>Chryseobacterium group</taxon>
        <taxon>Chryseobacterium</taxon>
    </lineage>
</organism>
<feature type="transmembrane region" description="Helical" evidence="1">
    <location>
        <begin position="23"/>
        <end position="44"/>
    </location>
</feature>
<dbReference type="AlphaFoldDB" id="A0AAD1DS75"/>
<feature type="transmembrane region" description="Helical" evidence="1">
    <location>
        <begin position="64"/>
        <end position="83"/>
    </location>
</feature>
<protein>
    <submittedName>
        <fullName evidence="2">Uncharacterized protein</fullName>
    </submittedName>
</protein>
<keyword evidence="1" id="KW-1133">Transmembrane helix</keyword>
<name>A0AAD1DS75_CHRNA</name>
<sequence length="133" mass="15477">MHSVLKKKQNITRNKYMGNSKKNIIISLLIFILCTIILSGWYILLHRYEELVNAKSIGKVVINVGLIGAIIPAIIFSLIYYLSKIILNRLLLTFLIFILFIFLLFSVYWLTVNMVFYHIDDSKSFLQSLLEAF</sequence>
<keyword evidence="3" id="KW-1185">Reference proteome</keyword>
<reference evidence="2 3" key="1">
    <citation type="submission" date="2018-11" db="EMBL/GenBank/DDBJ databases">
        <title>Proposal to divide the Flavobacteriaceae and reorganize its genera based on Amino Acid Identity values calculated from whole genome sequences.</title>
        <authorList>
            <person name="Nicholson A.C."/>
            <person name="Gulvik C.A."/>
            <person name="Whitney A.M."/>
            <person name="Humrighouse B.W."/>
            <person name="Bell M."/>
            <person name="Holmes B."/>
            <person name="Steigerwalt A.G."/>
            <person name="Villarma A."/>
            <person name="Sheth M."/>
            <person name="Batra D."/>
            <person name="Pryor J."/>
            <person name="Bernardet J.-F."/>
            <person name="Hugo C."/>
            <person name="Kampfer P."/>
            <person name="Newman J."/>
            <person name="McQuiston J.R."/>
        </authorList>
    </citation>
    <scope>NUCLEOTIDE SEQUENCE [LARGE SCALE GENOMIC DNA]</scope>
    <source>
        <strain evidence="2 3">G0041</strain>
    </source>
</reference>
<dbReference type="KEGG" id="cnk:EG343_19425"/>
<accession>A0AAD1DS75</accession>
<keyword evidence="1" id="KW-0472">Membrane</keyword>
<keyword evidence="1" id="KW-0812">Transmembrane</keyword>
<dbReference type="Proteomes" id="UP000278288">
    <property type="component" value="Chromosome"/>
</dbReference>